<dbReference type="EMBL" id="ML994685">
    <property type="protein sequence ID" value="KAF2177732.1"/>
    <property type="molecule type" value="Genomic_DNA"/>
</dbReference>
<evidence type="ECO:0000313" key="2">
    <source>
        <dbReference type="Proteomes" id="UP000800200"/>
    </source>
</evidence>
<feature type="non-terminal residue" evidence="1">
    <location>
        <position position="1"/>
    </location>
</feature>
<accession>A0A6A6DH61</accession>
<reference evidence="1" key="1">
    <citation type="journal article" date="2020" name="Stud. Mycol.">
        <title>101 Dothideomycetes genomes: a test case for predicting lifestyles and emergence of pathogens.</title>
        <authorList>
            <person name="Haridas S."/>
            <person name="Albert R."/>
            <person name="Binder M."/>
            <person name="Bloem J."/>
            <person name="Labutti K."/>
            <person name="Salamov A."/>
            <person name="Andreopoulos B."/>
            <person name="Baker S."/>
            <person name="Barry K."/>
            <person name="Bills G."/>
            <person name="Bluhm B."/>
            <person name="Cannon C."/>
            <person name="Castanera R."/>
            <person name="Culley D."/>
            <person name="Daum C."/>
            <person name="Ezra D."/>
            <person name="Gonzalez J."/>
            <person name="Henrissat B."/>
            <person name="Kuo A."/>
            <person name="Liang C."/>
            <person name="Lipzen A."/>
            <person name="Lutzoni F."/>
            <person name="Magnuson J."/>
            <person name="Mondo S."/>
            <person name="Nolan M."/>
            <person name="Ohm R."/>
            <person name="Pangilinan J."/>
            <person name="Park H.-J."/>
            <person name="Ramirez L."/>
            <person name="Alfaro M."/>
            <person name="Sun H."/>
            <person name="Tritt A."/>
            <person name="Yoshinaga Y."/>
            <person name="Zwiers L.-H."/>
            <person name="Turgeon B."/>
            <person name="Goodwin S."/>
            <person name="Spatafora J."/>
            <person name="Crous P."/>
            <person name="Grigoriev I."/>
        </authorList>
    </citation>
    <scope>NUCLEOTIDE SEQUENCE</scope>
    <source>
        <strain evidence="1">CBS 207.26</strain>
    </source>
</reference>
<dbReference type="Proteomes" id="UP000800200">
    <property type="component" value="Unassembled WGS sequence"/>
</dbReference>
<organism evidence="1 2">
    <name type="scientific">Zopfia rhizophila CBS 207.26</name>
    <dbReference type="NCBI Taxonomy" id="1314779"/>
    <lineage>
        <taxon>Eukaryota</taxon>
        <taxon>Fungi</taxon>
        <taxon>Dikarya</taxon>
        <taxon>Ascomycota</taxon>
        <taxon>Pezizomycotina</taxon>
        <taxon>Dothideomycetes</taxon>
        <taxon>Dothideomycetes incertae sedis</taxon>
        <taxon>Zopfiaceae</taxon>
        <taxon>Zopfia</taxon>
    </lineage>
</organism>
<dbReference type="SUPFAM" id="SSF53167">
    <property type="entry name" value="Purine and uridine phosphorylases"/>
    <property type="match status" value="1"/>
</dbReference>
<gene>
    <name evidence="1" type="ORF">K469DRAFT_807115</name>
</gene>
<dbReference type="AlphaFoldDB" id="A0A6A6DH61"/>
<dbReference type="GO" id="GO:0009116">
    <property type="term" value="P:nucleoside metabolic process"/>
    <property type="evidence" value="ECO:0007669"/>
    <property type="project" value="InterPro"/>
</dbReference>
<dbReference type="PANTHER" id="PTHR46082">
    <property type="entry name" value="ATP/GTP-BINDING PROTEIN-RELATED"/>
    <property type="match status" value="1"/>
</dbReference>
<dbReference type="PANTHER" id="PTHR46082:SF11">
    <property type="entry name" value="AAA+ ATPASE DOMAIN-CONTAINING PROTEIN-RELATED"/>
    <property type="match status" value="1"/>
</dbReference>
<dbReference type="OrthoDB" id="1577640at2759"/>
<dbReference type="InterPro" id="IPR053137">
    <property type="entry name" value="NLR-like"/>
</dbReference>
<name>A0A6A6DH61_9PEZI</name>
<protein>
    <submittedName>
        <fullName evidence="1">Uncharacterized protein</fullName>
    </submittedName>
</protein>
<dbReference type="GO" id="GO:0003824">
    <property type="term" value="F:catalytic activity"/>
    <property type="evidence" value="ECO:0007669"/>
    <property type="project" value="InterPro"/>
</dbReference>
<proteinExistence type="predicted"/>
<dbReference type="InterPro" id="IPR035994">
    <property type="entry name" value="Nucleoside_phosphorylase_sf"/>
</dbReference>
<dbReference type="Gene3D" id="3.40.50.1580">
    <property type="entry name" value="Nucleoside phosphorylase domain"/>
    <property type="match status" value="1"/>
</dbReference>
<sequence>RLKATEYTVEWVCALPIELAIAQAMLDEDHVELSYNNHDSNFYTLSRIGSYNVVLTCLLAEQMGIGPAAAGTTQMMFKFKFKFICFKLMVRVGSRISVEADIQLGDVVISQPFKQYSRVMQYDFEKTERDGHITRTGFLNAPPKVLLNAVLQLQVNYYQKRSSLVVYLAVFN</sequence>
<keyword evidence="2" id="KW-1185">Reference proteome</keyword>
<evidence type="ECO:0000313" key="1">
    <source>
        <dbReference type="EMBL" id="KAF2177732.1"/>
    </source>
</evidence>